<dbReference type="EMBL" id="JAVRBG010000003">
    <property type="protein sequence ID" value="MDT0293768.1"/>
    <property type="molecule type" value="Genomic_DNA"/>
</dbReference>
<organism evidence="5 6">
    <name type="scientific">Mesonia ostreae</name>
    <dbReference type="NCBI Taxonomy" id="861110"/>
    <lineage>
        <taxon>Bacteria</taxon>
        <taxon>Pseudomonadati</taxon>
        <taxon>Bacteroidota</taxon>
        <taxon>Flavobacteriia</taxon>
        <taxon>Flavobacteriales</taxon>
        <taxon>Flavobacteriaceae</taxon>
        <taxon>Mesonia</taxon>
    </lineage>
</organism>
<reference evidence="6" key="1">
    <citation type="submission" date="2023-07" db="EMBL/GenBank/DDBJ databases">
        <title>Isolating and identifying novel microbial strains from the Mariana Trench.</title>
        <authorList>
            <person name="Fu H."/>
        </authorList>
    </citation>
    <scope>NUCLEOTIDE SEQUENCE [LARGE SCALE GENOMIC DNA]</scope>
    <source>
        <strain evidence="6">T-y2</strain>
    </source>
</reference>
<dbReference type="SMART" id="SM00646">
    <property type="entry name" value="Ami_3"/>
    <property type="match status" value="1"/>
</dbReference>
<dbReference type="PANTHER" id="PTHR30404:SF0">
    <property type="entry name" value="N-ACETYLMURAMOYL-L-ALANINE AMIDASE AMIC"/>
    <property type="match status" value="1"/>
</dbReference>
<evidence type="ECO:0000313" key="6">
    <source>
        <dbReference type="Proteomes" id="UP001182991"/>
    </source>
</evidence>
<dbReference type="RefSeq" id="WP_311400929.1">
    <property type="nucleotide sequence ID" value="NZ_JAVRBG010000003.1"/>
</dbReference>
<proteinExistence type="predicted"/>
<dbReference type="SUPFAM" id="SSF53187">
    <property type="entry name" value="Zn-dependent exopeptidases"/>
    <property type="match status" value="1"/>
</dbReference>
<sequence length="169" mass="18899">MDAGHGGKDPGNTQEGLLEKDLTFQLSKSLRKAAEEKGYQVILLRESNEFIGLNDRIEKINEIQPHLVLSLHANAAHNTSKKGIEIYFAEGEDLNETNSNFISKLTYNFTSKTIFKEVNIKTANFKILRESNHPAIMVEFGFMSNPEDLAYIKSKKGQQEIAKALAASL</sequence>
<dbReference type="CDD" id="cd02696">
    <property type="entry name" value="MurNAc-LAA"/>
    <property type="match status" value="1"/>
</dbReference>
<comment type="catalytic activity">
    <reaction evidence="1">
        <text>Hydrolyzes the link between N-acetylmuramoyl residues and L-amino acid residues in certain cell-wall glycopeptides.</text>
        <dbReference type="EC" id="3.5.1.28"/>
    </reaction>
</comment>
<evidence type="ECO:0000259" key="4">
    <source>
        <dbReference type="SMART" id="SM00646"/>
    </source>
</evidence>
<name>A0ABU2KGI4_9FLAO</name>
<dbReference type="Pfam" id="PF01520">
    <property type="entry name" value="Amidase_3"/>
    <property type="match status" value="1"/>
</dbReference>
<feature type="domain" description="MurNAc-LAA" evidence="4">
    <location>
        <begin position="57"/>
        <end position="169"/>
    </location>
</feature>
<evidence type="ECO:0000256" key="2">
    <source>
        <dbReference type="ARBA" id="ARBA00011901"/>
    </source>
</evidence>
<comment type="caution">
    <text evidence="5">The sequence shown here is derived from an EMBL/GenBank/DDBJ whole genome shotgun (WGS) entry which is preliminary data.</text>
</comment>
<keyword evidence="3 5" id="KW-0378">Hydrolase</keyword>
<dbReference type="PANTHER" id="PTHR30404">
    <property type="entry name" value="N-ACETYLMURAMOYL-L-ALANINE AMIDASE"/>
    <property type="match status" value="1"/>
</dbReference>
<keyword evidence="6" id="KW-1185">Reference proteome</keyword>
<dbReference type="EC" id="3.5.1.28" evidence="2"/>
<dbReference type="Proteomes" id="UP001182991">
    <property type="component" value="Unassembled WGS sequence"/>
</dbReference>
<evidence type="ECO:0000256" key="3">
    <source>
        <dbReference type="ARBA" id="ARBA00022801"/>
    </source>
</evidence>
<dbReference type="InterPro" id="IPR002508">
    <property type="entry name" value="MurNAc-LAA_cat"/>
</dbReference>
<gene>
    <name evidence="5" type="ORF">RLT85_03905</name>
</gene>
<dbReference type="InterPro" id="IPR050695">
    <property type="entry name" value="N-acetylmuramoyl_amidase_3"/>
</dbReference>
<accession>A0ABU2KGI4</accession>
<dbReference type="GO" id="GO:0008745">
    <property type="term" value="F:N-acetylmuramoyl-L-alanine amidase activity"/>
    <property type="evidence" value="ECO:0007669"/>
    <property type="project" value="UniProtKB-EC"/>
</dbReference>
<dbReference type="Gene3D" id="3.40.630.40">
    <property type="entry name" value="Zn-dependent exopeptidases"/>
    <property type="match status" value="1"/>
</dbReference>
<protein>
    <recommendedName>
        <fullName evidence="2">N-acetylmuramoyl-L-alanine amidase</fullName>
        <ecNumber evidence="2">3.5.1.28</ecNumber>
    </recommendedName>
</protein>
<evidence type="ECO:0000313" key="5">
    <source>
        <dbReference type="EMBL" id="MDT0293768.1"/>
    </source>
</evidence>
<evidence type="ECO:0000256" key="1">
    <source>
        <dbReference type="ARBA" id="ARBA00001561"/>
    </source>
</evidence>